<evidence type="ECO:0000313" key="3">
    <source>
        <dbReference type="Proteomes" id="UP000438760"/>
    </source>
</evidence>
<accession>A0A6I3LKJ0</accession>
<evidence type="ECO:0000256" key="1">
    <source>
        <dbReference type="SAM" id="Phobius"/>
    </source>
</evidence>
<feature type="transmembrane region" description="Helical" evidence="1">
    <location>
        <begin position="123"/>
        <end position="148"/>
    </location>
</feature>
<keyword evidence="1" id="KW-1133">Transmembrane helix</keyword>
<proteinExistence type="predicted"/>
<keyword evidence="1" id="KW-0472">Membrane</keyword>
<comment type="caution">
    <text evidence="2">The sequence shown here is derived from an EMBL/GenBank/DDBJ whole genome shotgun (WGS) entry which is preliminary data.</text>
</comment>
<feature type="transmembrane region" description="Helical" evidence="1">
    <location>
        <begin position="198"/>
        <end position="216"/>
    </location>
</feature>
<evidence type="ECO:0000313" key="2">
    <source>
        <dbReference type="EMBL" id="MTG96682.1"/>
    </source>
</evidence>
<reference evidence="2 3" key="1">
    <citation type="submission" date="2019-11" db="EMBL/GenBank/DDBJ databases">
        <title>Genome of Strain BIT-d1.</title>
        <authorList>
            <person name="Yang Y."/>
        </authorList>
    </citation>
    <scope>NUCLEOTIDE SEQUENCE [LARGE SCALE GENOMIC DNA]</scope>
    <source>
        <strain evidence="2 3">BIT-d1</strain>
    </source>
</reference>
<feature type="transmembrane region" description="Helical" evidence="1">
    <location>
        <begin position="168"/>
        <end position="186"/>
    </location>
</feature>
<keyword evidence="1" id="KW-0812">Transmembrane</keyword>
<feature type="transmembrane region" description="Helical" evidence="1">
    <location>
        <begin position="21"/>
        <end position="38"/>
    </location>
</feature>
<dbReference type="AlphaFoldDB" id="A0A6I3LKJ0"/>
<dbReference type="EMBL" id="WMJX01000001">
    <property type="protein sequence ID" value="MTG96682.1"/>
    <property type="molecule type" value="Genomic_DNA"/>
</dbReference>
<dbReference type="Proteomes" id="UP000438760">
    <property type="component" value="Unassembled WGS sequence"/>
</dbReference>
<sequence length="271" mass="31664">MLSEKIMQLKEQHLKKGVNTVQIVVAVIVLYFIFPWLISFGESPYKGFIALSKGVEYTGVLETRPSDFGSDLTGIEVTYPNGKTDFIMSDLITDLSQEVFLGKEHTVFIDENGNQFWFIYESLVIIFFSLFVFFFFLRIVLSLLAVIISKLKVGQDNRIIERTNQITLLFKPLTLLFFGFFLYAFSQYRIFGFEDEKEFFFIALYIYAAFTVFVFIRRLMRLKNDVVVKKEQGSYASSRSTEEVDVITPINNDLIKRDKVKYKHQTSRFDR</sequence>
<dbReference type="RefSeq" id="WP_196216208.1">
    <property type="nucleotide sequence ID" value="NZ_CP102754.1"/>
</dbReference>
<organism evidence="2 3">
    <name type="scientific">Myroides albus</name>
    <dbReference type="NCBI Taxonomy" id="2562892"/>
    <lineage>
        <taxon>Bacteria</taxon>
        <taxon>Pseudomonadati</taxon>
        <taxon>Bacteroidota</taxon>
        <taxon>Flavobacteriia</taxon>
        <taxon>Flavobacteriales</taxon>
        <taxon>Flavobacteriaceae</taxon>
        <taxon>Myroides</taxon>
    </lineage>
</organism>
<evidence type="ECO:0008006" key="4">
    <source>
        <dbReference type="Google" id="ProtNLM"/>
    </source>
</evidence>
<protein>
    <recommendedName>
        <fullName evidence="4">DUF1189 domain-containing protein</fullName>
    </recommendedName>
</protein>
<keyword evidence="3" id="KW-1185">Reference proteome</keyword>
<gene>
    <name evidence="2" type="ORF">GJV76_00745</name>
</gene>
<name>A0A6I3LKJ0_9FLAO</name>